<dbReference type="PANTHER" id="PTHR33594">
    <property type="entry name" value="SUPERFAMILY HYDROLASE, PUTATIVE (AFU_ORTHOLOGUE AFUA_1G03035)-RELATED"/>
    <property type="match status" value="1"/>
</dbReference>
<feature type="domain" description="HD/PDEase" evidence="1">
    <location>
        <begin position="20"/>
        <end position="135"/>
    </location>
</feature>
<dbReference type="EMBL" id="AZHO01000036">
    <property type="protein sequence ID" value="KMT57986.1"/>
    <property type="molecule type" value="Genomic_DNA"/>
</dbReference>
<dbReference type="PANTHER" id="PTHR33594:SF1">
    <property type="entry name" value="HD_PDEASE DOMAIN-CONTAINING PROTEIN"/>
    <property type="match status" value="1"/>
</dbReference>
<dbReference type="SMART" id="SM00471">
    <property type="entry name" value="HDc"/>
    <property type="match status" value="1"/>
</dbReference>
<dbReference type="InterPro" id="IPR003607">
    <property type="entry name" value="HD/PDEase_dom"/>
</dbReference>
<comment type="caution">
    <text evidence="2">The sequence shown here is derived from an EMBL/GenBank/DDBJ whole genome shotgun (WGS) entry which is preliminary data.</text>
</comment>
<reference evidence="2 3" key="1">
    <citation type="journal article" date="2015" name="Genome Biol. Evol.">
        <title>Comparative Genomics of Listeria Sensu Lato: Genus-Wide Differences in Evolutionary Dynamics and the Progressive Gain of Complex, Potentially Pathogenicity-Related Traits through Lateral Gene Transfer.</title>
        <authorList>
            <person name="Chiara M."/>
            <person name="Caruso M."/>
            <person name="D'Erchia A.M."/>
            <person name="Manzari C."/>
            <person name="Fraccalvieri R."/>
            <person name="Goffredo E."/>
            <person name="Latorre L."/>
            <person name="Miccolupo A."/>
            <person name="Padalino I."/>
            <person name="Santagada G."/>
            <person name="Chiocco D."/>
            <person name="Pesole G."/>
            <person name="Horner D.S."/>
            <person name="Parisi A."/>
        </authorList>
    </citation>
    <scope>NUCLEOTIDE SEQUENCE [LARGE SCALE GENOMIC DNA]</scope>
    <source>
        <strain evidence="2 3">1991</strain>
    </source>
</reference>
<dbReference type="Pfam" id="PF01966">
    <property type="entry name" value="HD"/>
    <property type="match status" value="1"/>
</dbReference>
<dbReference type="Gene3D" id="1.20.58.1910">
    <property type="match status" value="1"/>
</dbReference>
<keyword evidence="3" id="KW-1185">Reference proteome</keyword>
<dbReference type="OrthoDB" id="9797344at2"/>
<dbReference type="Proteomes" id="UP000052258">
    <property type="component" value="Unassembled WGS sequence"/>
</dbReference>
<organism evidence="2 3">
    <name type="scientific">Listeria fleischmannii 1991</name>
    <dbReference type="NCBI Taxonomy" id="1430899"/>
    <lineage>
        <taxon>Bacteria</taxon>
        <taxon>Bacillati</taxon>
        <taxon>Bacillota</taxon>
        <taxon>Bacilli</taxon>
        <taxon>Bacillales</taxon>
        <taxon>Listeriaceae</taxon>
        <taxon>Listeria</taxon>
    </lineage>
</organism>
<protein>
    <recommendedName>
        <fullName evidence="1">HD/PDEase domain-containing protein</fullName>
    </recommendedName>
</protein>
<proteinExistence type="predicted"/>
<gene>
    <name evidence="2" type="ORF">X560_2527</name>
</gene>
<evidence type="ECO:0000313" key="3">
    <source>
        <dbReference type="Proteomes" id="UP000052258"/>
    </source>
</evidence>
<dbReference type="Gene3D" id="1.10.472.50">
    <property type="entry name" value="HD-domain/PDEase-like"/>
    <property type="match status" value="1"/>
</dbReference>
<dbReference type="CDD" id="cd00077">
    <property type="entry name" value="HDc"/>
    <property type="match status" value="1"/>
</dbReference>
<sequence>MPDIIEEAKQWMKERFAGDRTGHDFEHIMRVYHTAKELAELEGGDPLIIELAALFHDYPDEKLTTDPSLAKKELRDWLTKASLDDMTIQKIMRAIDSVSYKKGKNPILAETIEEKIVQDADRLDALGAIGIIRAFTYGGSKARPPLDYHLENSETTVAHFYDKLLLLKDKMHTKTAIKSAKKRHDYMLKFLLELEEEKVIKIK</sequence>
<dbReference type="PATRIC" id="fig|1430899.3.peg.2577"/>
<evidence type="ECO:0000313" key="2">
    <source>
        <dbReference type="EMBL" id="KMT57986.1"/>
    </source>
</evidence>
<evidence type="ECO:0000259" key="1">
    <source>
        <dbReference type="SMART" id="SM00471"/>
    </source>
</evidence>
<name>A0A0J8J107_9LIST</name>
<dbReference type="InterPro" id="IPR006674">
    <property type="entry name" value="HD_domain"/>
</dbReference>
<accession>A0A0J8J107</accession>
<dbReference type="SUPFAM" id="SSF109604">
    <property type="entry name" value="HD-domain/PDEase-like"/>
    <property type="match status" value="1"/>
</dbReference>
<dbReference type="AlphaFoldDB" id="A0A0J8J107"/>
<dbReference type="RefSeq" id="WP_007478011.1">
    <property type="nucleotide sequence ID" value="NZ_KQ130622.1"/>
</dbReference>